<organism evidence="9 10">
    <name type="scientific">Anaerocolumna jejuensis DSM 15929</name>
    <dbReference type="NCBI Taxonomy" id="1121322"/>
    <lineage>
        <taxon>Bacteria</taxon>
        <taxon>Bacillati</taxon>
        <taxon>Bacillota</taxon>
        <taxon>Clostridia</taxon>
        <taxon>Lachnospirales</taxon>
        <taxon>Lachnospiraceae</taxon>
        <taxon>Anaerocolumna</taxon>
    </lineage>
</organism>
<reference evidence="9 10" key="1">
    <citation type="submission" date="2016-11" db="EMBL/GenBank/DDBJ databases">
        <authorList>
            <person name="Jaros S."/>
            <person name="Januszkiewicz K."/>
            <person name="Wedrychowicz H."/>
        </authorList>
    </citation>
    <scope>NUCLEOTIDE SEQUENCE [LARGE SCALE GENOMIC DNA]</scope>
    <source>
        <strain evidence="9 10">DSM 15929</strain>
    </source>
</reference>
<dbReference type="GO" id="GO:0005886">
    <property type="term" value="C:plasma membrane"/>
    <property type="evidence" value="ECO:0007669"/>
    <property type="project" value="UniProtKB-SubCell"/>
</dbReference>
<accession>A0A1M6R7P4</accession>
<evidence type="ECO:0000259" key="8">
    <source>
        <dbReference type="PROSITE" id="PS50928"/>
    </source>
</evidence>
<feature type="transmembrane region" description="Helical" evidence="7">
    <location>
        <begin position="65"/>
        <end position="91"/>
    </location>
</feature>
<dbReference type="InterPro" id="IPR035906">
    <property type="entry name" value="MetI-like_sf"/>
</dbReference>
<dbReference type="PANTHER" id="PTHR30193">
    <property type="entry name" value="ABC TRANSPORTER PERMEASE PROTEIN"/>
    <property type="match status" value="1"/>
</dbReference>
<feature type="transmembrane region" description="Helical" evidence="7">
    <location>
        <begin position="255"/>
        <end position="272"/>
    </location>
</feature>
<keyword evidence="2 7" id="KW-0813">Transport</keyword>
<feature type="transmembrane region" description="Helical" evidence="7">
    <location>
        <begin position="141"/>
        <end position="166"/>
    </location>
</feature>
<keyword evidence="3" id="KW-1003">Cell membrane</keyword>
<keyword evidence="6 7" id="KW-0472">Membrane</keyword>
<keyword evidence="4 7" id="KW-0812">Transmembrane</keyword>
<dbReference type="Proteomes" id="UP000184386">
    <property type="component" value="Unassembled WGS sequence"/>
</dbReference>
<evidence type="ECO:0000256" key="3">
    <source>
        <dbReference type="ARBA" id="ARBA00022475"/>
    </source>
</evidence>
<sequence length="280" mass="31695">MQRHHNKYFPIFLLPTLIAFTIAFLIPFILGIILSFTEFTTVIDARWVGLNNYRKAFTNQEFLNALWFTVRFVVVSVITINLFAFSLALLLTRKVTGTNVFRTVFFMPNLIGGIVLGYIWQTIINGVLYHYGVTLTYRQEYGFWGLIILMNWQMIGYMMVIYIAGIQNISRDITEAARIDGAGSFQILKKITIPLVMPSVTICIFLTMSNSFKLFDQNLALTAGAPSKKTAMLALDIFNTFYGSVGSEGVGQAKAVVFFVIVAVIAFIQLRITRRKELES</sequence>
<dbReference type="CDD" id="cd06261">
    <property type="entry name" value="TM_PBP2"/>
    <property type="match status" value="1"/>
</dbReference>
<dbReference type="PROSITE" id="PS50928">
    <property type="entry name" value="ABC_TM1"/>
    <property type="match status" value="1"/>
</dbReference>
<keyword evidence="10" id="KW-1185">Reference proteome</keyword>
<keyword evidence="5 7" id="KW-1133">Transmembrane helix</keyword>
<feature type="domain" description="ABC transmembrane type-1" evidence="8">
    <location>
        <begin position="66"/>
        <end position="269"/>
    </location>
</feature>
<evidence type="ECO:0000313" key="9">
    <source>
        <dbReference type="EMBL" id="SHK28489.1"/>
    </source>
</evidence>
<dbReference type="OrthoDB" id="9786413at2"/>
<name>A0A1M6R7P4_9FIRM</name>
<dbReference type="PANTHER" id="PTHR30193:SF37">
    <property type="entry name" value="INNER MEMBRANE ABC TRANSPORTER PERMEASE PROTEIN YCJO"/>
    <property type="match status" value="1"/>
</dbReference>
<evidence type="ECO:0000256" key="6">
    <source>
        <dbReference type="ARBA" id="ARBA00023136"/>
    </source>
</evidence>
<feature type="transmembrane region" description="Helical" evidence="7">
    <location>
        <begin position="103"/>
        <end position="121"/>
    </location>
</feature>
<evidence type="ECO:0000313" key="10">
    <source>
        <dbReference type="Proteomes" id="UP000184386"/>
    </source>
</evidence>
<protein>
    <submittedName>
        <fullName evidence="9">Carbohydrate ABC transporter membrane protein 1, CUT1 family</fullName>
    </submittedName>
</protein>
<dbReference type="InterPro" id="IPR000515">
    <property type="entry name" value="MetI-like"/>
</dbReference>
<feature type="transmembrane region" description="Helical" evidence="7">
    <location>
        <begin position="12"/>
        <end position="36"/>
    </location>
</feature>
<comment type="similarity">
    <text evidence="7">Belongs to the binding-protein-dependent transport system permease family.</text>
</comment>
<dbReference type="GO" id="GO:0055085">
    <property type="term" value="P:transmembrane transport"/>
    <property type="evidence" value="ECO:0007669"/>
    <property type="project" value="InterPro"/>
</dbReference>
<evidence type="ECO:0000256" key="1">
    <source>
        <dbReference type="ARBA" id="ARBA00004651"/>
    </source>
</evidence>
<dbReference type="STRING" id="1121322.SAMN02745136_02179"/>
<proteinExistence type="inferred from homology"/>
<dbReference type="Pfam" id="PF00528">
    <property type="entry name" value="BPD_transp_1"/>
    <property type="match status" value="1"/>
</dbReference>
<dbReference type="InterPro" id="IPR051393">
    <property type="entry name" value="ABC_transporter_permease"/>
</dbReference>
<dbReference type="AlphaFoldDB" id="A0A1M6R7P4"/>
<evidence type="ECO:0000256" key="2">
    <source>
        <dbReference type="ARBA" id="ARBA00022448"/>
    </source>
</evidence>
<feature type="transmembrane region" description="Helical" evidence="7">
    <location>
        <begin position="187"/>
        <end position="208"/>
    </location>
</feature>
<dbReference type="EMBL" id="FRAC01000010">
    <property type="protein sequence ID" value="SHK28489.1"/>
    <property type="molecule type" value="Genomic_DNA"/>
</dbReference>
<comment type="subcellular location">
    <subcellularLocation>
        <location evidence="1 7">Cell membrane</location>
        <topology evidence="1 7">Multi-pass membrane protein</topology>
    </subcellularLocation>
</comment>
<evidence type="ECO:0000256" key="5">
    <source>
        <dbReference type="ARBA" id="ARBA00022989"/>
    </source>
</evidence>
<evidence type="ECO:0000256" key="4">
    <source>
        <dbReference type="ARBA" id="ARBA00022692"/>
    </source>
</evidence>
<dbReference type="SUPFAM" id="SSF161098">
    <property type="entry name" value="MetI-like"/>
    <property type="match status" value="1"/>
</dbReference>
<gene>
    <name evidence="9" type="ORF">SAMN02745136_02179</name>
</gene>
<dbReference type="Gene3D" id="1.10.3720.10">
    <property type="entry name" value="MetI-like"/>
    <property type="match status" value="1"/>
</dbReference>
<dbReference type="RefSeq" id="WP_073275685.1">
    <property type="nucleotide sequence ID" value="NZ_FRAC01000010.1"/>
</dbReference>
<evidence type="ECO:0000256" key="7">
    <source>
        <dbReference type="RuleBase" id="RU363032"/>
    </source>
</evidence>